<sequence>MVNRPGNMKAVQELKTKSLQISSFPFNSQICLLIMLSFRVNDEARLPKLFQQFRVSVKILRFKKNYVGKLTTCSIKTPHNLFQSLNKNVT</sequence>
<dbReference type="Proteomes" id="UP000183832">
    <property type="component" value="Unassembled WGS sequence"/>
</dbReference>
<gene>
    <name evidence="1" type="ORF">CLUMA_CG015497</name>
</gene>
<protein>
    <submittedName>
        <fullName evidence="1">CLUMA_CG015497, isoform A</fullName>
    </submittedName>
</protein>
<evidence type="ECO:0000313" key="2">
    <source>
        <dbReference type="Proteomes" id="UP000183832"/>
    </source>
</evidence>
<dbReference type="EMBL" id="CVRI01000057">
    <property type="protein sequence ID" value="CRL02150.1"/>
    <property type="molecule type" value="Genomic_DNA"/>
</dbReference>
<reference evidence="1 2" key="1">
    <citation type="submission" date="2015-04" db="EMBL/GenBank/DDBJ databases">
        <authorList>
            <person name="Syromyatnikov M.Y."/>
            <person name="Popov V.N."/>
        </authorList>
    </citation>
    <scope>NUCLEOTIDE SEQUENCE [LARGE SCALE GENOMIC DNA]</scope>
</reference>
<evidence type="ECO:0000313" key="1">
    <source>
        <dbReference type="EMBL" id="CRL02150.1"/>
    </source>
</evidence>
<organism evidence="1 2">
    <name type="scientific">Clunio marinus</name>
    <dbReference type="NCBI Taxonomy" id="568069"/>
    <lineage>
        <taxon>Eukaryota</taxon>
        <taxon>Metazoa</taxon>
        <taxon>Ecdysozoa</taxon>
        <taxon>Arthropoda</taxon>
        <taxon>Hexapoda</taxon>
        <taxon>Insecta</taxon>
        <taxon>Pterygota</taxon>
        <taxon>Neoptera</taxon>
        <taxon>Endopterygota</taxon>
        <taxon>Diptera</taxon>
        <taxon>Nematocera</taxon>
        <taxon>Chironomoidea</taxon>
        <taxon>Chironomidae</taxon>
        <taxon>Clunio</taxon>
    </lineage>
</organism>
<accession>A0A1J1ISR0</accession>
<proteinExistence type="predicted"/>
<keyword evidence="2" id="KW-1185">Reference proteome</keyword>
<name>A0A1J1ISR0_9DIPT</name>
<dbReference type="AlphaFoldDB" id="A0A1J1ISR0"/>